<evidence type="ECO:0000313" key="1">
    <source>
        <dbReference type="EMBL" id="CAD9184413.1"/>
    </source>
</evidence>
<gene>
    <name evidence="1" type="ORF">ACAT0790_LOCUS61185</name>
</gene>
<name>A0A7S1S578_ALECA</name>
<dbReference type="EMBL" id="HBGE01102614">
    <property type="protein sequence ID" value="CAD9184413.1"/>
    <property type="molecule type" value="Transcribed_RNA"/>
</dbReference>
<reference evidence="1" key="1">
    <citation type="submission" date="2021-01" db="EMBL/GenBank/DDBJ databases">
        <authorList>
            <person name="Corre E."/>
            <person name="Pelletier E."/>
            <person name="Niang G."/>
            <person name="Scheremetjew M."/>
            <person name="Finn R."/>
            <person name="Kale V."/>
            <person name="Holt S."/>
            <person name="Cochrane G."/>
            <person name="Meng A."/>
            <person name="Brown T."/>
            <person name="Cohen L."/>
        </authorList>
    </citation>
    <scope>NUCLEOTIDE SEQUENCE</scope>
    <source>
        <strain evidence="1">OF101</strain>
    </source>
</reference>
<proteinExistence type="predicted"/>
<sequence length="201" mass="21715">MVQRCSEALRGEDRAFVAGRRVERFAAGAAPAATTVGSLCTFASTTLSVFGAAPFEVGNVLLDFLETQAASRITKINYRKMTVKAEVSGGIGWCSAKLRVCRREGGVSYVEFQRRDGDCISFSHLYQQASRYIQLRGLEVANAPRVAKESTSVLRPPEPPRDGALAAKQCRSQGALGRGPLERPGVPVMALARQARALRDV</sequence>
<dbReference type="AlphaFoldDB" id="A0A7S1S578"/>
<organism evidence="1">
    <name type="scientific">Alexandrium catenella</name>
    <name type="common">Red tide dinoflagellate</name>
    <name type="synonym">Gonyaulax catenella</name>
    <dbReference type="NCBI Taxonomy" id="2925"/>
    <lineage>
        <taxon>Eukaryota</taxon>
        <taxon>Sar</taxon>
        <taxon>Alveolata</taxon>
        <taxon>Dinophyceae</taxon>
        <taxon>Gonyaulacales</taxon>
        <taxon>Pyrocystaceae</taxon>
        <taxon>Alexandrium</taxon>
    </lineage>
</organism>
<protein>
    <submittedName>
        <fullName evidence="1">Uncharacterized protein</fullName>
    </submittedName>
</protein>
<accession>A0A7S1S578</accession>